<accession>A0ABR3HTS9</accession>
<reference evidence="1 2" key="1">
    <citation type="submission" date="2024-06" db="EMBL/GenBank/DDBJ databases">
        <title>A chromosome-level genome assembly of beet webworm, Loxostege sticticalis.</title>
        <authorList>
            <person name="Zhang Y."/>
        </authorList>
    </citation>
    <scope>NUCLEOTIDE SEQUENCE [LARGE SCALE GENOMIC DNA]</scope>
    <source>
        <strain evidence="1">AQ026</strain>
        <tissue evidence="1">Whole body</tissue>
    </source>
</reference>
<dbReference type="EMBL" id="JBEUOH010000013">
    <property type="protein sequence ID" value="KAL0879947.1"/>
    <property type="molecule type" value="Genomic_DNA"/>
</dbReference>
<dbReference type="InterPro" id="IPR036691">
    <property type="entry name" value="Endo/exonu/phosph_ase_sf"/>
</dbReference>
<name>A0ABR3HTS9_LOXSC</name>
<proteinExistence type="predicted"/>
<comment type="caution">
    <text evidence="1">The sequence shown here is derived from an EMBL/GenBank/DDBJ whole genome shotgun (WGS) entry which is preliminary data.</text>
</comment>
<gene>
    <name evidence="1" type="ORF">ABMA27_002461</name>
</gene>
<organism evidence="1 2">
    <name type="scientific">Loxostege sticticalis</name>
    <name type="common">Beet webworm moth</name>
    <dbReference type="NCBI Taxonomy" id="481309"/>
    <lineage>
        <taxon>Eukaryota</taxon>
        <taxon>Metazoa</taxon>
        <taxon>Ecdysozoa</taxon>
        <taxon>Arthropoda</taxon>
        <taxon>Hexapoda</taxon>
        <taxon>Insecta</taxon>
        <taxon>Pterygota</taxon>
        <taxon>Neoptera</taxon>
        <taxon>Endopterygota</taxon>
        <taxon>Lepidoptera</taxon>
        <taxon>Glossata</taxon>
        <taxon>Ditrysia</taxon>
        <taxon>Pyraloidea</taxon>
        <taxon>Crambidae</taxon>
        <taxon>Pyraustinae</taxon>
        <taxon>Loxostege</taxon>
    </lineage>
</organism>
<dbReference type="Proteomes" id="UP001549920">
    <property type="component" value="Unassembled WGS sequence"/>
</dbReference>
<sequence>MSRLRWSIMGLSEVRREGEDTITLKSGNLLYYREGDQLSQGGVGFLVHRSLINNIITIGSVSSRVAYLILRVSKRYSLKVIQVYAPTSKHPDEEVEVMYEDISRAIHKSKTYFNVSTLRPINTHIPCPESFQLELSNRFECLQSCQSVDEINNRFVETVQAVGSKFFRPRRRDRPQKLSDHTLNLMAERRSMVLQTSVDAKAFRQLNRRISRSLRRDIRNFNTNCIEEAIERNKGSKVFARDVSVGQSQLTKLKTDDGRIASTKAEVLREIENFYGQLYTSVALPVSSSTVDPRAKLTRHYTEDIPDISLYEIRMALKQLKNNKAPGEDGITSELLQAGGTPVLKVLQKLFNSVLLEGITPEAWNRSVVVLFFKKGDNTLLKNYRRRFTSCFQGSSRIVSHAGSMTSSLPNKPASEKALAP</sequence>
<evidence type="ECO:0000313" key="1">
    <source>
        <dbReference type="EMBL" id="KAL0879947.1"/>
    </source>
</evidence>
<evidence type="ECO:0000313" key="2">
    <source>
        <dbReference type="Proteomes" id="UP001549920"/>
    </source>
</evidence>
<dbReference type="Gene3D" id="3.60.10.10">
    <property type="entry name" value="Endonuclease/exonuclease/phosphatase"/>
    <property type="match status" value="1"/>
</dbReference>
<dbReference type="PANTHER" id="PTHR19446">
    <property type="entry name" value="REVERSE TRANSCRIPTASES"/>
    <property type="match status" value="1"/>
</dbReference>
<keyword evidence="2" id="KW-1185">Reference proteome</keyword>
<protein>
    <submittedName>
        <fullName evidence="1">Uncharacterized protein</fullName>
    </submittedName>
</protein>